<dbReference type="InterPro" id="IPR011042">
    <property type="entry name" value="6-blade_b-propeller_TolB-like"/>
</dbReference>
<dbReference type="RefSeq" id="WP_119436080.1">
    <property type="nucleotide sequence ID" value="NZ_QWGR01000001.1"/>
</dbReference>
<dbReference type="Proteomes" id="UP000265926">
    <property type="component" value="Unassembled WGS sequence"/>
</dbReference>
<dbReference type="AlphaFoldDB" id="A0A399T8W9"/>
<dbReference type="InterPro" id="IPR002909">
    <property type="entry name" value="IPT_dom"/>
</dbReference>
<dbReference type="Pfam" id="PF01833">
    <property type="entry name" value="TIG"/>
    <property type="match status" value="1"/>
</dbReference>
<dbReference type="EMBL" id="QWGR01000001">
    <property type="protein sequence ID" value="RIJ50611.1"/>
    <property type="molecule type" value="Genomic_DNA"/>
</dbReference>
<dbReference type="Gene3D" id="2.120.10.30">
    <property type="entry name" value="TolB, C-terminal domain"/>
    <property type="match status" value="3"/>
</dbReference>
<organism evidence="2 3">
    <name type="scientific">Maribellus luteus</name>
    <dbReference type="NCBI Taxonomy" id="2305463"/>
    <lineage>
        <taxon>Bacteria</taxon>
        <taxon>Pseudomonadati</taxon>
        <taxon>Bacteroidota</taxon>
        <taxon>Bacteroidia</taxon>
        <taxon>Marinilabiliales</taxon>
        <taxon>Prolixibacteraceae</taxon>
        <taxon>Maribellus</taxon>
    </lineage>
</organism>
<proteinExistence type="predicted"/>
<dbReference type="Gene3D" id="2.60.40.10">
    <property type="entry name" value="Immunoglobulins"/>
    <property type="match status" value="1"/>
</dbReference>
<dbReference type="SUPFAM" id="SSF101898">
    <property type="entry name" value="NHL repeat"/>
    <property type="match status" value="1"/>
</dbReference>
<dbReference type="OrthoDB" id="791543at2"/>
<evidence type="ECO:0000313" key="3">
    <source>
        <dbReference type="Proteomes" id="UP000265926"/>
    </source>
</evidence>
<protein>
    <recommendedName>
        <fullName evidence="1">IPT/TIG domain-containing protein</fullName>
    </recommendedName>
</protein>
<evidence type="ECO:0000313" key="2">
    <source>
        <dbReference type="EMBL" id="RIJ50611.1"/>
    </source>
</evidence>
<accession>A0A399T8W9</accession>
<feature type="domain" description="IPT/TIG" evidence="1">
    <location>
        <begin position="33"/>
        <end position="112"/>
    </location>
</feature>
<comment type="caution">
    <text evidence="2">The sequence shown here is derived from an EMBL/GenBank/DDBJ whole genome shotgun (WGS) entry which is preliminary data.</text>
</comment>
<sequence>MKTIVYFMLGLAGILMNISCSDDVDEQINNQEPMIVSLSTHMGTAKDIITVYGRSFSPVKSENTVKFNGLTAIVLEANAGELQVVLPEIDEGTFNIEITINNKTIVGPAFTFKKPTDNGWVVQTIVGQSGVPAMTDGIGTQATCKLPTSLSFAPDGSIWFSDRGNFAIRRISPDVNVTTIAGSPTSDSFFHPWQGNFDSKGNYFIADKGNHRVQKVTAVTHEVSTFATGFKNPMSLVFDDEDNMYVADRDNKAIKKITPDGQVTSFGIGITPNTLVFTPQGDLIIGGSANYTLIKLTLSSGDVTTIAGDGVKGTNYNDGEPGNPLTAKVGQIFGLSCDAAGNIYIADALYHVIQKFTPGENGDYAKGTIKTIAGTGVKGTENGKALSAKFNTPYAVLVTEDGKTIYVADTVPFLIRKLTYR</sequence>
<gene>
    <name evidence="2" type="ORF">D1614_01350</name>
</gene>
<keyword evidence="3" id="KW-1185">Reference proteome</keyword>
<dbReference type="PANTHER" id="PTHR13833:SF71">
    <property type="entry name" value="NHL DOMAIN-CONTAINING PROTEIN"/>
    <property type="match status" value="1"/>
</dbReference>
<reference evidence="2 3" key="1">
    <citation type="submission" date="2018-08" db="EMBL/GenBank/DDBJ databases">
        <title>Pallidiluteibacterium maritimus gen. nov., sp. nov., isolated from coastal sediment.</title>
        <authorList>
            <person name="Zhou L.Y."/>
        </authorList>
    </citation>
    <scope>NUCLEOTIDE SEQUENCE [LARGE SCALE GENOMIC DNA]</scope>
    <source>
        <strain evidence="2 3">XSD2</strain>
    </source>
</reference>
<name>A0A399T8W9_9BACT</name>
<dbReference type="InterPro" id="IPR014756">
    <property type="entry name" value="Ig_E-set"/>
</dbReference>
<dbReference type="PANTHER" id="PTHR13833">
    <property type="match status" value="1"/>
</dbReference>
<dbReference type="SUPFAM" id="SSF81296">
    <property type="entry name" value="E set domains"/>
    <property type="match status" value="1"/>
</dbReference>
<evidence type="ECO:0000259" key="1">
    <source>
        <dbReference type="Pfam" id="PF01833"/>
    </source>
</evidence>
<dbReference type="InterPro" id="IPR013783">
    <property type="entry name" value="Ig-like_fold"/>
</dbReference>